<gene>
    <name evidence="2" type="ORF">Ahy_A04g018387</name>
</gene>
<organism evidence="2 3">
    <name type="scientific">Arachis hypogaea</name>
    <name type="common">Peanut</name>
    <dbReference type="NCBI Taxonomy" id="3818"/>
    <lineage>
        <taxon>Eukaryota</taxon>
        <taxon>Viridiplantae</taxon>
        <taxon>Streptophyta</taxon>
        <taxon>Embryophyta</taxon>
        <taxon>Tracheophyta</taxon>
        <taxon>Spermatophyta</taxon>
        <taxon>Magnoliopsida</taxon>
        <taxon>eudicotyledons</taxon>
        <taxon>Gunneridae</taxon>
        <taxon>Pentapetalae</taxon>
        <taxon>rosids</taxon>
        <taxon>fabids</taxon>
        <taxon>Fabales</taxon>
        <taxon>Fabaceae</taxon>
        <taxon>Papilionoideae</taxon>
        <taxon>50 kb inversion clade</taxon>
        <taxon>dalbergioids sensu lato</taxon>
        <taxon>Dalbergieae</taxon>
        <taxon>Pterocarpus clade</taxon>
        <taxon>Arachis</taxon>
    </lineage>
</organism>
<feature type="transmembrane region" description="Helical" evidence="1">
    <location>
        <begin position="31"/>
        <end position="52"/>
    </location>
</feature>
<evidence type="ECO:0000313" key="2">
    <source>
        <dbReference type="EMBL" id="RYR61244.1"/>
    </source>
</evidence>
<comment type="caution">
    <text evidence="2">The sequence shown here is derived from an EMBL/GenBank/DDBJ whole genome shotgun (WGS) entry which is preliminary data.</text>
</comment>
<sequence>MLEISINMIDACCKYFLDDLASRNQQTIRLAYMYFSFFIAVRNELGYFAVFFRRFDVMLMPREKPALPEEESRERKEEDDRWAALPCSGSSGKSLIGWGARYTMGCEVYDGEHGKLYSIAIPLYTIGYWYRARCLMLTWAITGLMSLAVEPIE</sequence>
<keyword evidence="1" id="KW-1133">Transmembrane helix</keyword>
<dbReference type="EMBL" id="SDMP01000004">
    <property type="protein sequence ID" value="RYR61244.1"/>
    <property type="molecule type" value="Genomic_DNA"/>
</dbReference>
<proteinExistence type="predicted"/>
<dbReference type="AlphaFoldDB" id="A0A445DDI9"/>
<keyword evidence="3" id="KW-1185">Reference proteome</keyword>
<dbReference type="Proteomes" id="UP000289738">
    <property type="component" value="Chromosome A04"/>
</dbReference>
<evidence type="ECO:0000256" key="1">
    <source>
        <dbReference type="SAM" id="Phobius"/>
    </source>
</evidence>
<accession>A0A445DDI9</accession>
<reference evidence="2 3" key="1">
    <citation type="submission" date="2019-01" db="EMBL/GenBank/DDBJ databases">
        <title>Sequencing of cultivated peanut Arachis hypogaea provides insights into genome evolution and oil improvement.</title>
        <authorList>
            <person name="Chen X."/>
        </authorList>
    </citation>
    <scope>NUCLEOTIDE SEQUENCE [LARGE SCALE GENOMIC DNA]</scope>
    <source>
        <strain evidence="3">cv. Fuhuasheng</strain>
        <tissue evidence="2">Leaves</tissue>
    </source>
</reference>
<protein>
    <submittedName>
        <fullName evidence="2">Uncharacterized protein</fullName>
    </submittedName>
</protein>
<evidence type="ECO:0000313" key="3">
    <source>
        <dbReference type="Proteomes" id="UP000289738"/>
    </source>
</evidence>
<keyword evidence="1" id="KW-0812">Transmembrane</keyword>
<keyword evidence="1" id="KW-0472">Membrane</keyword>
<name>A0A445DDI9_ARAHY</name>